<dbReference type="Proteomes" id="UP001379533">
    <property type="component" value="Chromosome"/>
</dbReference>
<evidence type="ECO:0000313" key="5">
    <source>
        <dbReference type="Proteomes" id="UP001379533"/>
    </source>
</evidence>
<protein>
    <submittedName>
        <fullName evidence="4">Hsp20/alpha crystallin family protein</fullName>
    </submittedName>
</protein>
<dbReference type="CDD" id="cd06464">
    <property type="entry name" value="ACD_sHsps-like"/>
    <property type="match status" value="1"/>
</dbReference>
<gene>
    <name evidence="4" type="ORF">LZC95_28595</name>
</gene>
<accession>A0ABZ2K073</accession>
<reference evidence="4 5" key="1">
    <citation type="submission" date="2021-12" db="EMBL/GenBank/DDBJ databases">
        <title>Discovery of the Pendulisporaceae a myxobacterial family with distinct sporulation behavior and unique specialized metabolism.</title>
        <authorList>
            <person name="Garcia R."/>
            <person name="Popoff A."/>
            <person name="Bader C.D."/>
            <person name="Loehr J."/>
            <person name="Walesch S."/>
            <person name="Walt C."/>
            <person name="Boldt J."/>
            <person name="Bunk B."/>
            <person name="Haeckl F.J.F.P.J."/>
            <person name="Gunesch A.P."/>
            <person name="Birkelbach J."/>
            <person name="Nuebel U."/>
            <person name="Pietschmann T."/>
            <person name="Bach T."/>
            <person name="Mueller R."/>
        </authorList>
    </citation>
    <scope>NUCLEOTIDE SEQUENCE [LARGE SCALE GENOMIC DNA]</scope>
    <source>
        <strain evidence="4 5">MSr12523</strain>
    </source>
</reference>
<dbReference type="RefSeq" id="WP_394841022.1">
    <property type="nucleotide sequence ID" value="NZ_CP089982.1"/>
</dbReference>
<organism evidence="4 5">
    <name type="scientific">Pendulispora brunnea</name>
    <dbReference type="NCBI Taxonomy" id="2905690"/>
    <lineage>
        <taxon>Bacteria</taxon>
        <taxon>Pseudomonadati</taxon>
        <taxon>Myxococcota</taxon>
        <taxon>Myxococcia</taxon>
        <taxon>Myxococcales</taxon>
        <taxon>Sorangiineae</taxon>
        <taxon>Pendulisporaceae</taxon>
        <taxon>Pendulispora</taxon>
    </lineage>
</organism>
<dbReference type="EMBL" id="CP089982">
    <property type="protein sequence ID" value="WXA90410.1"/>
    <property type="molecule type" value="Genomic_DNA"/>
</dbReference>
<dbReference type="PANTHER" id="PTHR11527">
    <property type="entry name" value="HEAT-SHOCK PROTEIN 20 FAMILY MEMBER"/>
    <property type="match status" value="1"/>
</dbReference>
<comment type="similarity">
    <text evidence="1 2">Belongs to the small heat shock protein (HSP20) family.</text>
</comment>
<feature type="domain" description="SHSP" evidence="3">
    <location>
        <begin position="41"/>
        <end position="153"/>
    </location>
</feature>
<proteinExistence type="inferred from homology"/>
<evidence type="ECO:0000256" key="1">
    <source>
        <dbReference type="PROSITE-ProRule" id="PRU00285"/>
    </source>
</evidence>
<evidence type="ECO:0000313" key="4">
    <source>
        <dbReference type="EMBL" id="WXA90410.1"/>
    </source>
</evidence>
<name>A0ABZ2K073_9BACT</name>
<dbReference type="InterPro" id="IPR031107">
    <property type="entry name" value="Small_HSP"/>
</dbReference>
<dbReference type="InterPro" id="IPR002068">
    <property type="entry name" value="A-crystallin/Hsp20_dom"/>
</dbReference>
<evidence type="ECO:0000259" key="3">
    <source>
        <dbReference type="PROSITE" id="PS01031"/>
    </source>
</evidence>
<dbReference type="SUPFAM" id="SSF49764">
    <property type="entry name" value="HSP20-like chaperones"/>
    <property type="match status" value="1"/>
</dbReference>
<keyword evidence="5" id="KW-1185">Reference proteome</keyword>
<dbReference type="Gene3D" id="2.60.40.790">
    <property type="match status" value="1"/>
</dbReference>
<dbReference type="InterPro" id="IPR008978">
    <property type="entry name" value="HSP20-like_chaperone"/>
</dbReference>
<dbReference type="Pfam" id="PF00011">
    <property type="entry name" value="HSP20"/>
    <property type="match status" value="1"/>
</dbReference>
<sequence length="153" mass="17056">MFTGFGDFDKTLTTFDELRRRMDRLWSEFDGSWDDPRWPSTSLASSTWPLVNLYDAGANLVVKADVPGVSEKDLQIHISNGTLSIGGERKSVVPEGYTAHRQERGEVKFLRSFSVPSKVDAERITATIKDGVLTVTMPKAPEAQPRQITVQAQ</sequence>
<evidence type="ECO:0000256" key="2">
    <source>
        <dbReference type="RuleBase" id="RU003616"/>
    </source>
</evidence>
<dbReference type="PROSITE" id="PS01031">
    <property type="entry name" value="SHSP"/>
    <property type="match status" value="1"/>
</dbReference>